<feature type="region of interest" description="Disordered" evidence="1">
    <location>
        <begin position="108"/>
        <end position="134"/>
    </location>
</feature>
<sequence>MRQSEQSVFVGVRIEARASTSCCFLQNAVPSVNDASPNSHLRQTCFDSVRTLQESCLSSQSEASQLFITSRLRLRLPKPYCFSITSLSPPPLRTEPLPLHLHLRYPRSSSHQIQTTDDSPFDFRDNCHHTVPPD</sequence>
<name>A0ABR4ENY6_9PEZI</name>
<feature type="compositionally biased region" description="Polar residues" evidence="1">
    <location>
        <begin position="108"/>
        <end position="118"/>
    </location>
</feature>
<organism evidence="2 3">
    <name type="scientific">Diaporthe vaccinii</name>
    <dbReference type="NCBI Taxonomy" id="105482"/>
    <lineage>
        <taxon>Eukaryota</taxon>
        <taxon>Fungi</taxon>
        <taxon>Dikarya</taxon>
        <taxon>Ascomycota</taxon>
        <taxon>Pezizomycotina</taxon>
        <taxon>Sordariomycetes</taxon>
        <taxon>Sordariomycetidae</taxon>
        <taxon>Diaporthales</taxon>
        <taxon>Diaporthaceae</taxon>
        <taxon>Diaporthe</taxon>
        <taxon>Diaporthe eres species complex</taxon>
    </lineage>
</organism>
<accession>A0ABR4ENY6</accession>
<dbReference type="Proteomes" id="UP001600888">
    <property type="component" value="Unassembled WGS sequence"/>
</dbReference>
<evidence type="ECO:0000256" key="1">
    <source>
        <dbReference type="SAM" id="MobiDB-lite"/>
    </source>
</evidence>
<gene>
    <name evidence="2" type="ORF">FJTKL_09230</name>
</gene>
<evidence type="ECO:0000313" key="3">
    <source>
        <dbReference type="Proteomes" id="UP001600888"/>
    </source>
</evidence>
<proteinExistence type="predicted"/>
<comment type="caution">
    <text evidence="2">The sequence shown here is derived from an EMBL/GenBank/DDBJ whole genome shotgun (WGS) entry which is preliminary data.</text>
</comment>
<evidence type="ECO:0000313" key="2">
    <source>
        <dbReference type="EMBL" id="KAL2284006.1"/>
    </source>
</evidence>
<reference evidence="2 3" key="1">
    <citation type="submission" date="2024-03" db="EMBL/GenBank/DDBJ databases">
        <title>A high-quality draft genome sequence of Diaporthe vaccinii, a causative agent of upright dieback and viscid rot disease in cranberry plants.</title>
        <authorList>
            <person name="Sarrasin M."/>
            <person name="Lang B.F."/>
            <person name="Burger G."/>
        </authorList>
    </citation>
    <scope>NUCLEOTIDE SEQUENCE [LARGE SCALE GENOMIC DNA]</scope>
    <source>
        <strain evidence="2 3">IS7</strain>
    </source>
</reference>
<protein>
    <submittedName>
        <fullName evidence="2">Uncharacterized protein</fullName>
    </submittedName>
</protein>
<keyword evidence="3" id="KW-1185">Reference proteome</keyword>
<dbReference type="EMBL" id="JBAWTH010000039">
    <property type="protein sequence ID" value="KAL2284006.1"/>
    <property type="molecule type" value="Genomic_DNA"/>
</dbReference>